<evidence type="ECO:0000256" key="1">
    <source>
        <dbReference type="ARBA" id="ARBA00004496"/>
    </source>
</evidence>
<sequence length="218" mass="25126">MVRTVFNDSLNEMHNDVVNMANVAKQQICESIQSLVNKDITLAEKVIKNDDIVDNMEKEIEDKAIKLIATQQPLAYDLRDIFTATKIITDLERIADLAVDIAKITKKLYKEQYMKQLIDIPRMSNIVESMISDSLQAYIDKDAVKAYEICKRDDEIDSLYKQIFSELLIMMMENTKLIAQASQFLFISKYLERAGDHVTNICEWIIYLSTGELVDLNE</sequence>
<comment type="subcellular location">
    <subcellularLocation>
        <location evidence="1 7">Cytoplasm</location>
    </subcellularLocation>
</comment>
<keyword evidence="6 7" id="KW-0592">Phosphate transport</keyword>
<dbReference type="InterPro" id="IPR026022">
    <property type="entry name" value="PhoU_dom"/>
</dbReference>
<reference evidence="9 10" key="1">
    <citation type="submission" date="2016-02" db="EMBL/GenBank/DDBJ databases">
        <title>Genome sequence of Clostridium tepidiprofundi DSM 19306.</title>
        <authorList>
            <person name="Poehlein A."/>
            <person name="Daniel R."/>
        </authorList>
    </citation>
    <scope>NUCLEOTIDE SEQUENCE [LARGE SCALE GENOMIC DNA]</scope>
    <source>
        <strain evidence="9 10">DSM 19306</strain>
    </source>
</reference>
<dbReference type="SUPFAM" id="SSF109755">
    <property type="entry name" value="PhoU-like"/>
    <property type="match status" value="1"/>
</dbReference>
<dbReference type="GO" id="GO:0006817">
    <property type="term" value="P:phosphate ion transport"/>
    <property type="evidence" value="ECO:0007669"/>
    <property type="project" value="UniProtKB-KW"/>
</dbReference>
<gene>
    <name evidence="9" type="ORF">CLTEP_03300</name>
</gene>
<keyword evidence="4 7" id="KW-0813">Transport</keyword>
<evidence type="ECO:0000256" key="4">
    <source>
        <dbReference type="ARBA" id="ARBA00022448"/>
    </source>
</evidence>
<evidence type="ECO:0000313" key="10">
    <source>
        <dbReference type="Proteomes" id="UP000075531"/>
    </source>
</evidence>
<keyword evidence="10" id="KW-1185">Reference proteome</keyword>
<dbReference type="RefSeq" id="WP_066821523.1">
    <property type="nucleotide sequence ID" value="NZ_LTBA01000001.1"/>
</dbReference>
<feature type="domain" description="PhoU" evidence="8">
    <location>
        <begin position="120"/>
        <end position="205"/>
    </location>
</feature>
<dbReference type="AlphaFoldDB" id="A0A151B7Q3"/>
<evidence type="ECO:0000256" key="7">
    <source>
        <dbReference type="PIRNR" id="PIRNR003107"/>
    </source>
</evidence>
<proteinExistence type="inferred from homology"/>
<dbReference type="Pfam" id="PF01895">
    <property type="entry name" value="PhoU"/>
    <property type="match status" value="2"/>
</dbReference>
<dbReference type="PATRIC" id="fig|1121338.3.peg.333"/>
<comment type="caution">
    <text evidence="9">The sequence shown here is derived from an EMBL/GenBank/DDBJ whole genome shotgun (WGS) entry which is preliminary data.</text>
</comment>
<name>A0A151B7Q3_9CLOT</name>
<comment type="function">
    <text evidence="7">Plays a role in the regulation of phosphate uptake.</text>
</comment>
<dbReference type="GO" id="GO:0005737">
    <property type="term" value="C:cytoplasm"/>
    <property type="evidence" value="ECO:0007669"/>
    <property type="project" value="UniProtKB-SubCell"/>
</dbReference>
<dbReference type="EMBL" id="LTBA01000001">
    <property type="protein sequence ID" value="KYH35936.1"/>
    <property type="molecule type" value="Genomic_DNA"/>
</dbReference>
<evidence type="ECO:0000256" key="5">
    <source>
        <dbReference type="ARBA" id="ARBA00022490"/>
    </source>
</evidence>
<evidence type="ECO:0000256" key="2">
    <source>
        <dbReference type="ARBA" id="ARBA00008107"/>
    </source>
</evidence>
<feature type="domain" description="PhoU" evidence="8">
    <location>
        <begin position="18"/>
        <end position="104"/>
    </location>
</feature>
<organism evidence="9 10">
    <name type="scientific">Clostridium tepidiprofundi DSM 19306</name>
    <dbReference type="NCBI Taxonomy" id="1121338"/>
    <lineage>
        <taxon>Bacteria</taxon>
        <taxon>Bacillati</taxon>
        <taxon>Bacillota</taxon>
        <taxon>Clostridia</taxon>
        <taxon>Eubacteriales</taxon>
        <taxon>Clostridiaceae</taxon>
        <taxon>Clostridium</taxon>
    </lineage>
</organism>
<dbReference type="GO" id="GO:0030643">
    <property type="term" value="P:intracellular phosphate ion homeostasis"/>
    <property type="evidence" value="ECO:0007669"/>
    <property type="project" value="InterPro"/>
</dbReference>
<dbReference type="PANTHER" id="PTHR42930">
    <property type="entry name" value="PHOSPHATE-SPECIFIC TRANSPORT SYSTEM ACCESSORY PROTEIN PHOU"/>
    <property type="match status" value="1"/>
</dbReference>
<evidence type="ECO:0000256" key="3">
    <source>
        <dbReference type="ARBA" id="ARBA00011738"/>
    </source>
</evidence>
<dbReference type="Gene3D" id="1.20.58.220">
    <property type="entry name" value="Phosphate transport system protein phou homolog 2, domain 2"/>
    <property type="match status" value="1"/>
</dbReference>
<dbReference type="STRING" id="1121338.CLTEP_03300"/>
<comment type="subunit">
    <text evidence="3 7">Homodimer.</text>
</comment>
<evidence type="ECO:0000313" key="9">
    <source>
        <dbReference type="EMBL" id="KYH35936.1"/>
    </source>
</evidence>
<accession>A0A151B7Q3</accession>
<dbReference type="InterPro" id="IPR038078">
    <property type="entry name" value="PhoU-like_sf"/>
</dbReference>
<dbReference type="OrthoDB" id="9814256at2"/>
<dbReference type="NCBIfam" id="TIGR02135">
    <property type="entry name" value="phoU_full"/>
    <property type="match status" value="1"/>
</dbReference>
<keyword evidence="5 7" id="KW-0963">Cytoplasm</keyword>
<dbReference type="PIRSF" id="PIRSF003107">
    <property type="entry name" value="PhoU"/>
    <property type="match status" value="1"/>
</dbReference>
<evidence type="ECO:0000256" key="6">
    <source>
        <dbReference type="ARBA" id="ARBA00022592"/>
    </source>
</evidence>
<comment type="similarity">
    <text evidence="2 7">Belongs to the PhoU family.</text>
</comment>
<dbReference type="PANTHER" id="PTHR42930:SF3">
    <property type="entry name" value="PHOSPHATE-SPECIFIC TRANSPORT SYSTEM ACCESSORY PROTEIN PHOU"/>
    <property type="match status" value="1"/>
</dbReference>
<dbReference type="Proteomes" id="UP000075531">
    <property type="component" value="Unassembled WGS sequence"/>
</dbReference>
<dbReference type="InterPro" id="IPR028366">
    <property type="entry name" value="PhoU"/>
</dbReference>
<protein>
    <recommendedName>
        <fullName evidence="7">Phosphate-specific transport system accessory protein PhoU</fullName>
    </recommendedName>
</protein>
<dbReference type="FunFam" id="1.20.58.220:FF:000004">
    <property type="entry name" value="Phosphate-specific transport system accessory protein PhoU"/>
    <property type="match status" value="1"/>
</dbReference>
<dbReference type="GO" id="GO:0045936">
    <property type="term" value="P:negative regulation of phosphate metabolic process"/>
    <property type="evidence" value="ECO:0007669"/>
    <property type="project" value="InterPro"/>
</dbReference>
<evidence type="ECO:0000259" key="8">
    <source>
        <dbReference type="Pfam" id="PF01895"/>
    </source>
</evidence>